<keyword evidence="1" id="KW-0472">Membrane</keyword>
<reference evidence="3 4" key="1">
    <citation type="submission" date="2020-10" db="EMBL/GenBank/DDBJ databases">
        <title>Connecting structure to function with the recovery of over 1000 high-quality activated sludge metagenome-assembled genomes encoding full-length rRNA genes using long-read sequencing.</title>
        <authorList>
            <person name="Singleton C.M."/>
            <person name="Petriglieri F."/>
            <person name="Kristensen J.M."/>
            <person name="Kirkegaard R.H."/>
            <person name="Michaelsen T.Y."/>
            <person name="Andersen M.H."/>
            <person name="Karst S.M."/>
            <person name="Dueholm M.S."/>
            <person name="Nielsen P.H."/>
            <person name="Albertsen M."/>
        </authorList>
    </citation>
    <scope>NUCLEOTIDE SEQUENCE [LARGE SCALE GENOMIC DNA]</scope>
    <source>
        <strain evidence="3">Lyne_18-Q3-R50-59_MAXAC.006</strain>
    </source>
</reference>
<dbReference type="AlphaFoldDB" id="A0A936NDP9"/>
<accession>A0A936NDP9</accession>
<sequence length="99" mass="10701">MARLLGRMVHAYQVMTDGRPSPCRYVPSCSSYAAEALETHGALRGGSMAVRRICRCHPWSSSGWDPVPDASGHQAPEPQLGDSQPSAIPRSRNDVKPDA</sequence>
<comment type="subcellular location">
    <subcellularLocation>
        <location evidence="1">Cell membrane</location>
        <topology evidence="1">Peripheral membrane protein</topology>
        <orientation evidence="1">Cytoplasmic side</orientation>
    </subcellularLocation>
</comment>
<evidence type="ECO:0000256" key="1">
    <source>
        <dbReference type="HAMAP-Rule" id="MF_00386"/>
    </source>
</evidence>
<dbReference type="GO" id="GO:0005886">
    <property type="term" value="C:plasma membrane"/>
    <property type="evidence" value="ECO:0007669"/>
    <property type="project" value="UniProtKB-SubCell"/>
</dbReference>
<dbReference type="InterPro" id="IPR002696">
    <property type="entry name" value="Membr_insert_effic_factor_YidD"/>
</dbReference>
<dbReference type="PANTHER" id="PTHR33383">
    <property type="entry name" value="MEMBRANE PROTEIN INSERTION EFFICIENCY FACTOR-RELATED"/>
    <property type="match status" value="1"/>
</dbReference>
<evidence type="ECO:0000313" key="3">
    <source>
        <dbReference type="EMBL" id="MBK9296959.1"/>
    </source>
</evidence>
<evidence type="ECO:0000256" key="2">
    <source>
        <dbReference type="SAM" id="MobiDB-lite"/>
    </source>
</evidence>
<gene>
    <name evidence="3" type="primary">yidD</name>
    <name evidence="3" type="ORF">IPN02_08995</name>
</gene>
<dbReference type="HAMAP" id="MF_00386">
    <property type="entry name" value="UPF0161_YidD"/>
    <property type="match status" value="1"/>
</dbReference>
<dbReference type="PANTHER" id="PTHR33383:SF1">
    <property type="entry name" value="MEMBRANE PROTEIN INSERTION EFFICIENCY FACTOR-RELATED"/>
    <property type="match status" value="1"/>
</dbReference>
<keyword evidence="1" id="KW-1003">Cell membrane</keyword>
<dbReference type="Pfam" id="PF01809">
    <property type="entry name" value="YidD"/>
    <property type="match status" value="1"/>
</dbReference>
<proteinExistence type="inferred from homology"/>
<evidence type="ECO:0000313" key="4">
    <source>
        <dbReference type="Proteomes" id="UP000727993"/>
    </source>
</evidence>
<comment type="caution">
    <text evidence="3">The sequence shown here is derived from an EMBL/GenBank/DDBJ whole genome shotgun (WGS) entry which is preliminary data.</text>
</comment>
<name>A0A936NDP9_9ACTN</name>
<protein>
    <recommendedName>
        <fullName evidence="1">Putative membrane protein insertion efficiency factor</fullName>
    </recommendedName>
</protein>
<feature type="region of interest" description="Disordered" evidence="2">
    <location>
        <begin position="65"/>
        <end position="99"/>
    </location>
</feature>
<comment type="similarity">
    <text evidence="1">Belongs to the UPF0161 family.</text>
</comment>
<dbReference type="Proteomes" id="UP000727993">
    <property type="component" value="Unassembled WGS sequence"/>
</dbReference>
<dbReference type="NCBIfam" id="TIGR00278">
    <property type="entry name" value="membrane protein insertion efficiency factor YidD"/>
    <property type="match status" value="1"/>
</dbReference>
<comment type="function">
    <text evidence="1">Could be involved in insertion of integral membrane proteins into the membrane.</text>
</comment>
<dbReference type="EMBL" id="JADJZA010000006">
    <property type="protein sequence ID" value="MBK9296959.1"/>
    <property type="molecule type" value="Genomic_DNA"/>
</dbReference>
<dbReference type="SMART" id="SM01234">
    <property type="entry name" value="Haemolytic"/>
    <property type="match status" value="1"/>
</dbReference>
<organism evidence="3 4">
    <name type="scientific">Candidatus Neomicrothrix subdominans</name>
    <dbReference type="NCBI Taxonomy" id="2954438"/>
    <lineage>
        <taxon>Bacteria</taxon>
        <taxon>Bacillati</taxon>
        <taxon>Actinomycetota</taxon>
        <taxon>Acidimicrobiia</taxon>
        <taxon>Acidimicrobiales</taxon>
        <taxon>Microthrixaceae</taxon>
        <taxon>Candidatus Neomicrothrix</taxon>
    </lineage>
</organism>